<evidence type="ECO:0000313" key="3">
    <source>
        <dbReference type="Proteomes" id="UP001597509"/>
    </source>
</evidence>
<feature type="transmembrane region" description="Helical" evidence="1">
    <location>
        <begin position="20"/>
        <end position="39"/>
    </location>
</feature>
<comment type="caution">
    <text evidence="2">The sequence shown here is derived from an EMBL/GenBank/DDBJ whole genome shotgun (WGS) entry which is preliminary data.</text>
</comment>
<keyword evidence="3" id="KW-1185">Reference proteome</keyword>
<gene>
    <name evidence="2" type="ORF">ACFS6I_18125</name>
</gene>
<accession>A0ABW5Z0I9</accession>
<keyword evidence="1" id="KW-1133">Transmembrane helix</keyword>
<dbReference type="RefSeq" id="WP_380922727.1">
    <property type="nucleotide sequence ID" value="NZ_JBHUPE010000007.1"/>
</dbReference>
<reference evidence="3" key="1">
    <citation type="journal article" date="2019" name="Int. J. Syst. Evol. Microbiol.">
        <title>The Global Catalogue of Microorganisms (GCM) 10K type strain sequencing project: providing services to taxonomists for standard genome sequencing and annotation.</title>
        <authorList>
            <consortium name="The Broad Institute Genomics Platform"/>
            <consortium name="The Broad Institute Genome Sequencing Center for Infectious Disease"/>
            <person name="Wu L."/>
            <person name="Ma J."/>
        </authorList>
    </citation>
    <scope>NUCLEOTIDE SEQUENCE [LARGE SCALE GENOMIC DNA]</scope>
    <source>
        <strain evidence="3">KCTC 22209</strain>
    </source>
</reference>
<keyword evidence="1" id="KW-0812">Transmembrane</keyword>
<protein>
    <submittedName>
        <fullName evidence="2">Uncharacterized protein</fullName>
    </submittedName>
</protein>
<dbReference type="Proteomes" id="UP001597509">
    <property type="component" value="Unassembled WGS sequence"/>
</dbReference>
<evidence type="ECO:0000313" key="2">
    <source>
        <dbReference type="EMBL" id="MFD2905851.1"/>
    </source>
</evidence>
<proteinExistence type="predicted"/>
<organism evidence="2 3">
    <name type="scientific">Sphingobacterium anhuiense</name>
    <dbReference type="NCBI Taxonomy" id="493780"/>
    <lineage>
        <taxon>Bacteria</taxon>
        <taxon>Pseudomonadati</taxon>
        <taxon>Bacteroidota</taxon>
        <taxon>Sphingobacteriia</taxon>
        <taxon>Sphingobacteriales</taxon>
        <taxon>Sphingobacteriaceae</taxon>
        <taxon>Sphingobacterium</taxon>
    </lineage>
</organism>
<keyword evidence="1" id="KW-0472">Membrane</keyword>
<dbReference type="EMBL" id="JBHUPE010000007">
    <property type="protein sequence ID" value="MFD2905851.1"/>
    <property type="molecule type" value="Genomic_DNA"/>
</dbReference>
<sequence>MKQVESLLEGETTRLTGKTFFVITTSLGLSLAYICTQFFKNISSTKLKSLKPSENKLEDLFGIFFNAKTYLVTASCIMETTLNELFKNKFDRIYAYEVCALAIAFGIEPHILFEYFYGDGERPIIGLLPKPAEGK</sequence>
<evidence type="ECO:0000256" key="1">
    <source>
        <dbReference type="SAM" id="Phobius"/>
    </source>
</evidence>
<name>A0ABW5Z0I9_9SPHI</name>